<protein>
    <submittedName>
        <fullName evidence="5">(pine wood nematode) hypothetical protein</fullName>
    </submittedName>
    <submittedName>
        <fullName evidence="8">Amidase domain-containing protein</fullName>
    </submittedName>
</protein>
<evidence type="ECO:0000313" key="7">
    <source>
        <dbReference type="Proteomes" id="UP000659654"/>
    </source>
</evidence>
<evidence type="ECO:0000313" key="5">
    <source>
        <dbReference type="EMBL" id="CAD5216642.1"/>
    </source>
</evidence>
<dbReference type="Proteomes" id="UP000582659">
    <property type="component" value="Unassembled WGS sequence"/>
</dbReference>
<reference evidence="8" key="1">
    <citation type="submission" date="2016-11" db="UniProtKB">
        <authorList>
            <consortium name="WormBaseParasite"/>
        </authorList>
    </citation>
    <scope>IDENTIFICATION</scope>
</reference>
<evidence type="ECO:0000256" key="1">
    <source>
        <dbReference type="ARBA" id="ARBA00009199"/>
    </source>
</evidence>
<proteinExistence type="inferred from homology"/>
<organism evidence="6 8">
    <name type="scientific">Bursaphelenchus xylophilus</name>
    <name type="common">Pinewood nematode worm</name>
    <name type="synonym">Aphelenchoides xylophilus</name>
    <dbReference type="NCBI Taxonomy" id="6326"/>
    <lineage>
        <taxon>Eukaryota</taxon>
        <taxon>Metazoa</taxon>
        <taxon>Ecdysozoa</taxon>
        <taxon>Nematoda</taxon>
        <taxon>Chromadorea</taxon>
        <taxon>Rhabditida</taxon>
        <taxon>Tylenchina</taxon>
        <taxon>Tylenchomorpha</taxon>
        <taxon>Aphelenchoidea</taxon>
        <taxon>Aphelenchoididae</taxon>
        <taxon>Bursaphelenchus</taxon>
    </lineage>
</organism>
<dbReference type="PIRSF" id="PIRSF001221">
    <property type="entry name" value="Amidase_fungi"/>
    <property type="match status" value="1"/>
</dbReference>
<dbReference type="EMBL" id="CAJFCV020000002">
    <property type="protein sequence ID" value="CAG9099991.1"/>
    <property type="molecule type" value="Genomic_DNA"/>
</dbReference>
<dbReference type="PANTHER" id="PTHR43372:SF4">
    <property type="entry name" value="FATTY-ACID AMIDE HYDROLASE 2"/>
    <property type="match status" value="1"/>
</dbReference>
<dbReference type="OrthoDB" id="5852048at2759"/>
<feature type="active site" description="Charge relay system" evidence="2">
    <location>
        <position position="118"/>
    </location>
</feature>
<keyword evidence="3" id="KW-0175">Coiled coil</keyword>
<feature type="active site" description="Acyl-ester intermediate" evidence="2">
    <location>
        <position position="218"/>
    </location>
</feature>
<dbReference type="InterPro" id="IPR052739">
    <property type="entry name" value="FAAH2"/>
</dbReference>
<dbReference type="Proteomes" id="UP000659654">
    <property type="component" value="Unassembled WGS sequence"/>
</dbReference>
<dbReference type="SUPFAM" id="SSF75304">
    <property type="entry name" value="Amidase signature (AS) enzymes"/>
    <property type="match status" value="1"/>
</dbReference>
<evidence type="ECO:0000256" key="3">
    <source>
        <dbReference type="SAM" id="Coils"/>
    </source>
</evidence>
<accession>A0A1I7SWV9</accession>
<dbReference type="PANTHER" id="PTHR43372">
    <property type="entry name" value="FATTY-ACID AMIDE HYDROLASE"/>
    <property type="match status" value="1"/>
</dbReference>
<gene>
    <name evidence="5" type="ORF">BXYJ_LOCUS4637</name>
</gene>
<feature type="coiled-coil region" evidence="3">
    <location>
        <begin position="80"/>
        <end position="107"/>
    </location>
</feature>
<dbReference type="GO" id="GO:0012505">
    <property type="term" value="C:endomembrane system"/>
    <property type="evidence" value="ECO:0007669"/>
    <property type="project" value="TreeGrafter"/>
</dbReference>
<evidence type="ECO:0000313" key="8">
    <source>
        <dbReference type="WBParaSite" id="BXY_1754100.1"/>
    </source>
</evidence>
<dbReference type="Proteomes" id="UP000095284">
    <property type="component" value="Unplaced"/>
</dbReference>
<feature type="active site" description="Charge relay system" evidence="2">
    <location>
        <position position="194"/>
    </location>
</feature>
<dbReference type="WBParaSite" id="BXY_1754100.1">
    <property type="protein sequence ID" value="BXY_1754100.1"/>
    <property type="gene ID" value="BXY_1754100"/>
</dbReference>
<dbReference type="AlphaFoldDB" id="A0A1I7SWV9"/>
<sequence>MPSTFQVYGAALYKLYCQLEARVVTPESDNHLTKLSASEAAKKIREGELSSYALVKAYFNRIRFVNGFINAVAESFEAEALEEARRVDDYIQKLDKASEEYKNLEITKPLLGVPVSVKSSFDVKGHRTISGLTWRRNLPPVGDDAVAVERIRSAGGIPHCHTNVPDACLWIETFNKVFGTTSSPYDNRTTCGGSSGGEGAIISAEGSVIGIGTDIGGSVRMPAILNGIFSLKPVDDIPLDGHFPGGEGDDLHLMAGVGLLARYAHDLAIFYSALSYIPIPDNYINLKPTKIYTVICISDEHNELSDVIRNAVPKVVNALGEKFEVEVEELEIPKQNKIMEWYFNEINDPKLGTFTGAVFPFDDNVNLIAEKLKSLVGIGQVNPGTVECLQMFNQPRGLQEYTRIHNELLEYRVKINQILSDDVLVVAPSLPRNHYFHRELLFTPRDFFLTGIFNVLALPAAIAPIGLDNQGYPVTVQLAAKRGNDFLLTRTQEHIHDIFGGWKPPKDQL</sequence>
<dbReference type="EMBL" id="CAJFDI010000002">
    <property type="protein sequence ID" value="CAD5216642.1"/>
    <property type="molecule type" value="Genomic_DNA"/>
</dbReference>
<feature type="domain" description="Amidase" evidence="4">
    <location>
        <begin position="54"/>
        <end position="488"/>
    </location>
</feature>
<dbReference type="SMR" id="A0A1I7SWV9"/>
<dbReference type="InterPro" id="IPR020556">
    <property type="entry name" value="Amidase_CS"/>
</dbReference>
<name>A0A1I7SWV9_BURXY</name>
<dbReference type="PROSITE" id="PS00571">
    <property type="entry name" value="AMIDASES"/>
    <property type="match status" value="1"/>
</dbReference>
<comment type="similarity">
    <text evidence="1">Belongs to the amidase family.</text>
</comment>
<keyword evidence="7" id="KW-1185">Reference proteome</keyword>
<dbReference type="Gene3D" id="3.90.1300.10">
    <property type="entry name" value="Amidase signature (AS) domain"/>
    <property type="match status" value="1"/>
</dbReference>
<dbReference type="InterPro" id="IPR036928">
    <property type="entry name" value="AS_sf"/>
</dbReference>
<reference evidence="5" key="2">
    <citation type="submission" date="2020-09" db="EMBL/GenBank/DDBJ databases">
        <authorList>
            <person name="Kikuchi T."/>
        </authorList>
    </citation>
    <scope>NUCLEOTIDE SEQUENCE</scope>
    <source>
        <strain evidence="5">Ka4C1</strain>
    </source>
</reference>
<dbReference type="eggNOG" id="KOG1212">
    <property type="taxonomic scope" value="Eukaryota"/>
</dbReference>
<dbReference type="Pfam" id="PF01425">
    <property type="entry name" value="Amidase"/>
    <property type="match status" value="1"/>
</dbReference>
<evidence type="ECO:0000256" key="2">
    <source>
        <dbReference type="PIRSR" id="PIRSR001221-1"/>
    </source>
</evidence>
<evidence type="ECO:0000313" key="6">
    <source>
        <dbReference type="Proteomes" id="UP000095284"/>
    </source>
</evidence>
<dbReference type="InterPro" id="IPR023631">
    <property type="entry name" value="Amidase_dom"/>
</dbReference>
<evidence type="ECO:0000259" key="4">
    <source>
        <dbReference type="Pfam" id="PF01425"/>
    </source>
</evidence>